<dbReference type="InterPro" id="IPR000477">
    <property type="entry name" value="RT_dom"/>
</dbReference>
<evidence type="ECO:0000313" key="3">
    <source>
        <dbReference type="Proteomes" id="UP001209878"/>
    </source>
</evidence>
<dbReference type="PROSITE" id="PS50878">
    <property type="entry name" value="RT_POL"/>
    <property type="match status" value="1"/>
</dbReference>
<dbReference type="Pfam" id="PF00078">
    <property type="entry name" value="RVT_1"/>
    <property type="match status" value="1"/>
</dbReference>
<dbReference type="InterPro" id="IPR043502">
    <property type="entry name" value="DNA/RNA_pol_sf"/>
</dbReference>
<evidence type="ECO:0000313" key="2">
    <source>
        <dbReference type="EMBL" id="KAK2179573.1"/>
    </source>
</evidence>
<dbReference type="Proteomes" id="UP001209878">
    <property type="component" value="Unassembled WGS sequence"/>
</dbReference>
<keyword evidence="3" id="KW-1185">Reference proteome</keyword>
<protein>
    <recommendedName>
        <fullName evidence="1">Reverse transcriptase domain-containing protein</fullName>
    </recommendedName>
</protein>
<dbReference type="CDD" id="cd01650">
    <property type="entry name" value="RT_nLTR_like"/>
    <property type="match status" value="1"/>
</dbReference>
<reference evidence="2" key="1">
    <citation type="journal article" date="2023" name="Mol. Biol. Evol.">
        <title>Third-Generation Sequencing Reveals the Adaptive Role of the Epigenome in Three Deep-Sea Polychaetes.</title>
        <authorList>
            <person name="Perez M."/>
            <person name="Aroh O."/>
            <person name="Sun Y."/>
            <person name="Lan Y."/>
            <person name="Juniper S.K."/>
            <person name="Young C.R."/>
            <person name="Angers B."/>
            <person name="Qian P.Y."/>
        </authorList>
    </citation>
    <scope>NUCLEOTIDE SEQUENCE</scope>
    <source>
        <strain evidence="2">R07B-5</strain>
    </source>
</reference>
<evidence type="ECO:0000259" key="1">
    <source>
        <dbReference type="PROSITE" id="PS50878"/>
    </source>
</evidence>
<dbReference type="AlphaFoldDB" id="A0AAD9NT00"/>
<gene>
    <name evidence="2" type="ORF">NP493_483g02015</name>
</gene>
<sequence length="534" mass="60625">MRGANCWTDHQMLRSKVAFRIRQKHNRQGTSKPTKLNTAKLSTICHRESFQQDMDSAPAQWEEKEHSTLDEEWAALQQVVYNTAKTYLGTPDRKHQDWFDPNDQELQSLMSKRDQAHQRVLQTRSTRSTTAIYKDACKLLQKRTRALKSDWWERKAVELQRATDRNDMKGFYNGLKEVWGPKKKGSVHLKSTDGMQTFSDKRVVARWSEHFQKLLNVPGDINHEALDNIPQRITKTCLDEIPTMDEMARAIAGLKDDKAPGEDGIPAEVWKHGGDNLFSRLHQLITNAWEVGSIAQAWKGASIVTIYKKGDCGIYRGISLLSIAGKIFSRILLNRLSTHITPEVVPETQCGFRCNRSTADMIFCLQQLQEKCIEQDRPLYMVFVDFSKAFDTVGRTGLWQLLRKYGCPEKFTTMIEALHTGMMANDSVGGEVAESFGVTNGVKQGCVLAPRSSPSSYQQCSTRLSETWGMASTYSPDRTLTYSKSHISEGRPRQLGYSAEEMQKIVDAFSNASKTFGLKINIKKTEVLYQLNST</sequence>
<accession>A0AAD9NT00</accession>
<name>A0AAD9NT00_RIDPI</name>
<dbReference type="SUPFAM" id="SSF56672">
    <property type="entry name" value="DNA/RNA polymerases"/>
    <property type="match status" value="1"/>
</dbReference>
<organism evidence="2 3">
    <name type="scientific">Ridgeia piscesae</name>
    <name type="common">Tubeworm</name>
    <dbReference type="NCBI Taxonomy" id="27915"/>
    <lineage>
        <taxon>Eukaryota</taxon>
        <taxon>Metazoa</taxon>
        <taxon>Spiralia</taxon>
        <taxon>Lophotrochozoa</taxon>
        <taxon>Annelida</taxon>
        <taxon>Polychaeta</taxon>
        <taxon>Sedentaria</taxon>
        <taxon>Canalipalpata</taxon>
        <taxon>Sabellida</taxon>
        <taxon>Siboglinidae</taxon>
        <taxon>Ridgeia</taxon>
    </lineage>
</organism>
<dbReference type="PANTHER" id="PTHR19446">
    <property type="entry name" value="REVERSE TRANSCRIPTASES"/>
    <property type="match status" value="1"/>
</dbReference>
<proteinExistence type="predicted"/>
<comment type="caution">
    <text evidence="2">The sequence shown here is derived from an EMBL/GenBank/DDBJ whole genome shotgun (WGS) entry which is preliminary data.</text>
</comment>
<feature type="domain" description="Reverse transcriptase" evidence="1">
    <location>
        <begin position="287"/>
        <end position="534"/>
    </location>
</feature>
<dbReference type="EMBL" id="JAODUO010000483">
    <property type="protein sequence ID" value="KAK2179573.1"/>
    <property type="molecule type" value="Genomic_DNA"/>
</dbReference>